<accession>A0A2G2WIW4</accession>
<protein>
    <submittedName>
        <fullName evidence="1">G2/mitotic-specific cyclin S13-6</fullName>
    </submittedName>
</protein>
<comment type="caution">
    <text evidence="1">The sequence shown here is derived from an EMBL/GenBank/DDBJ whole genome shotgun (WGS) entry which is preliminary data.</text>
</comment>
<gene>
    <name evidence="1" type="ORF">CQW23_14343</name>
</gene>
<dbReference type="EMBL" id="MLFT02000006">
    <property type="protein sequence ID" value="PHT45185.1"/>
    <property type="molecule type" value="Genomic_DNA"/>
</dbReference>
<evidence type="ECO:0000313" key="1">
    <source>
        <dbReference type="EMBL" id="PHT45185.1"/>
    </source>
</evidence>
<evidence type="ECO:0000313" key="2">
    <source>
        <dbReference type="Proteomes" id="UP000224567"/>
    </source>
</evidence>
<dbReference type="Proteomes" id="UP000224567">
    <property type="component" value="Unassembled WGS sequence"/>
</dbReference>
<dbReference type="AlphaFoldDB" id="A0A2G2WIW4"/>
<reference evidence="1 2" key="1">
    <citation type="journal article" date="2017" name="Genome Biol.">
        <title>New reference genome sequences of hot pepper reveal the massive evolution of plant disease-resistance genes by retroduplication.</title>
        <authorList>
            <person name="Kim S."/>
            <person name="Park J."/>
            <person name="Yeom S.I."/>
            <person name="Kim Y.M."/>
            <person name="Seo E."/>
            <person name="Kim K.T."/>
            <person name="Kim M.S."/>
            <person name="Lee J.M."/>
            <person name="Cheong K."/>
            <person name="Shin H.S."/>
            <person name="Kim S.B."/>
            <person name="Han K."/>
            <person name="Lee J."/>
            <person name="Park M."/>
            <person name="Lee H.A."/>
            <person name="Lee H.Y."/>
            <person name="Lee Y."/>
            <person name="Oh S."/>
            <person name="Lee J.H."/>
            <person name="Choi E."/>
            <person name="Choi E."/>
            <person name="Lee S.E."/>
            <person name="Jeon J."/>
            <person name="Kim H."/>
            <person name="Choi G."/>
            <person name="Song H."/>
            <person name="Lee J."/>
            <person name="Lee S.C."/>
            <person name="Kwon J.K."/>
            <person name="Lee H.Y."/>
            <person name="Koo N."/>
            <person name="Hong Y."/>
            <person name="Kim R.W."/>
            <person name="Kang W.H."/>
            <person name="Huh J.H."/>
            <person name="Kang B.C."/>
            <person name="Yang T.J."/>
            <person name="Lee Y.H."/>
            <person name="Bennetzen J.L."/>
            <person name="Choi D."/>
        </authorList>
    </citation>
    <scope>NUCLEOTIDE SEQUENCE [LARGE SCALE GENOMIC DNA]</scope>
    <source>
        <strain evidence="2">cv. PBC81</strain>
    </source>
</reference>
<dbReference type="OrthoDB" id="10577432at2759"/>
<dbReference type="STRING" id="33114.A0A2G2WIW4"/>
<proteinExistence type="predicted"/>
<name>A0A2G2WIW4_CAPBA</name>
<keyword evidence="2" id="KW-1185">Reference proteome</keyword>
<reference evidence="2" key="2">
    <citation type="journal article" date="2017" name="J. Anim. Genet.">
        <title>Multiple reference genome sequences of hot pepper reveal the massive evolution of plant disease resistance genes by retroduplication.</title>
        <authorList>
            <person name="Kim S."/>
            <person name="Park J."/>
            <person name="Yeom S.-I."/>
            <person name="Kim Y.-M."/>
            <person name="Seo E."/>
            <person name="Kim K.-T."/>
            <person name="Kim M.-S."/>
            <person name="Lee J.M."/>
            <person name="Cheong K."/>
            <person name="Shin H.-S."/>
            <person name="Kim S.-B."/>
            <person name="Han K."/>
            <person name="Lee J."/>
            <person name="Park M."/>
            <person name="Lee H.-A."/>
            <person name="Lee H.-Y."/>
            <person name="Lee Y."/>
            <person name="Oh S."/>
            <person name="Lee J.H."/>
            <person name="Choi E."/>
            <person name="Choi E."/>
            <person name="Lee S.E."/>
            <person name="Jeon J."/>
            <person name="Kim H."/>
            <person name="Choi G."/>
            <person name="Song H."/>
            <person name="Lee J."/>
            <person name="Lee S.-C."/>
            <person name="Kwon J.-K."/>
            <person name="Lee H.-Y."/>
            <person name="Koo N."/>
            <person name="Hong Y."/>
            <person name="Kim R.W."/>
            <person name="Kang W.-H."/>
            <person name="Huh J.H."/>
            <person name="Kang B.-C."/>
            <person name="Yang T.-J."/>
            <person name="Lee Y.-H."/>
            <person name="Bennetzen J.L."/>
            <person name="Choi D."/>
        </authorList>
    </citation>
    <scope>NUCLEOTIDE SEQUENCE [LARGE SCALE GENOMIC DNA]</scope>
    <source>
        <strain evidence="2">cv. PBC81</strain>
    </source>
</reference>
<sequence length="174" mass="19035">MIANVATALKEIGYEIEVTLVPFKNVPLVWTGNELTLASQVKQYIERWIANMRLLMLMQMLLIATRRQILKGRGGEVKKKNGLADGRNRCALGDIGNLVTGHADGTKPQTKEVYCSVIAKDQEPVQKNTKNPLVEATKGVAGRKVGVPAKAEPIKKDSVKAKAETITVIAIKLF</sequence>
<organism evidence="1 2">
    <name type="scientific">Capsicum baccatum</name>
    <name type="common">Peruvian pepper</name>
    <dbReference type="NCBI Taxonomy" id="33114"/>
    <lineage>
        <taxon>Eukaryota</taxon>
        <taxon>Viridiplantae</taxon>
        <taxon>Streptophyta</taxon>
        <taxon>Embryophyta</taxon>
        <taxon>Tracheophyta</taxon>
        <taxon>Spermatophyta</taxon>
        <taxon>Magnoliopsida</taxon>
        <taxon>eudicotyledons</taxon>
        <taxon>Gunneridae</taxon>
        <taxon>Pentapetalae</taxon>
        <taxon>asterids</taxon>
        <taxon>lamiids</taxon>
        <taxon>Solanales</taxon>
        <taxon>Solanaceae</taxon>
        <taxon>Solanoideae</taxon>
        <taxon>Capsiceae</taxon>
        <taxon>Capsicum</taxon>
    </lineage>
</organism>